<accession>A0A553PJW1</accession>
<comment type="caution">
    <text evidence="6">The sequence shown here is derived from an EMBL/GenBank/DDBJ whole genome shotgun (WGS) entry which is preliminary data.</text>
</comment>
<evidence type="ECO:0000256" key="3">
    <source>
        <dbReference type="PROSITE-ProRule" id="PRU00023"/>
    </source>
</evidence>
<evidence type="ECO:0000256" key="1">
    <source>
        <dbReference type="ARBA" id="ARBA00022737"/>
    </source>
</evidence>
<dbReference type="SMART" id="SM00248">
    <property type="entry name" value="ANK"/>
    <property type="match status" value="6"/>
</dbReference>
<dbReference type="Proteomes" id="UP000318571">
    <property type="component" value="Chromosome 11"/>
</dbReference>
<dbReference type="EMBL" id="VCGU01000003">
    <property type="protein sequence ID" value="TRY77962.1"/>
    <property type="molecule type" value="Genomic_DNA"/>
</dbReference>
<feature type="repeat" description="ANK" evidence="3">
    <location>
        <begin position="260"/>
        <end position="292"/>
    </location>
</feature>
<keyword evidence="2 3" id="KW-0040">ANK repeat</keyword>
<dbReference type="AlphaFoldDB" id="A0A553PJW1"/>
<feature type="repeat" description="ANK" evidence="3">
    <location>
        <begin position="293"/>
        <end position="325"/>
    </location>
</feature>
<reference evidence="6 7" key="1">
    <citation type="journal article" date="2018" name="Nat. Ecol. Evol.">
        <title>Genomic signatures of mitonuclear coevolution across populations of Tigriopus californicus.</title>
        <authorList>
            <person name="Barreto F.S."/>
            <person name="Watson E.T."/>
            <person name="Lima T.G."/>
            <person name="Willett C.S."/>
            <person name="Edmands S."/>
            <person name="Li W."/>
            <person name="Burton R.S."/>
        </authorList>
    </citation>
    <scope>NUCLEOTIDE SEQUENCE [LARGE SCALE GENOMIC DNA]</scope>
    <source>
        <strain evidence="6 7">San Diego</strain>
    </source>
</reference>
<dbReference type="PROSITE" id="PS50088">
    <property type="entry name" value="ANK_REPEAT"/>
    <property type="match status" value="5"/>
</dbReference>
<dbReference type="PROSITE" id="PS50297">
    <property type="entry name" value="ANK_REP_REGION"/>
    <property type="match status" value="4"/>
</dbReference>
<dbReference type="GO" id="GO:0004540">
    <property type="term" value="F:RNA nuclease activity"/>
    <property type="evidence" value="ECO:0007669"/>
    <property type="project" value="TreeGrafter"/>
</dbReference>
<gene>
    <name evidence="6" type="ORF">TCAL_08622</name>
</gene>
<organism evidence="6 7">
    <name type="scientific">Tigriopus californicus</name>
    <name type="common">Marine copepod</name>
    <dbReference type="NCBI Taxonomy" id="6832"/>
    <lineage>
        <taxon>Eukaryota</taxon>
        <taxon>Metazoa</taxon>
        <taxon>Ecdysozoa</taxon>
        <taxon>Arthropoda</taxon>
        <taxon>Crustacea</taxon>
        <taxon>Multicrustacea</taxon>
        <taxon>Hexanauplia</taxon>
        <taxon>Copepoda</taxon>
        <taxon>Harpacticoida</taxon>
        <taxon>Harpacticidae</taxon>
        <taxon>Tigriopus</taxon>
    </lineage>
</organism>
<keyword evidence="7" id="KW-1185">Reference proteome</keyword>
<keyword evidence="5" id="KW-0732">Signal</keyword>
<sequence>MKEVQIAQWLILANCCLVAFSLPRPNDPCAGLPLCRRKGEAAPPKRRLTPKQPSLPVSEPDTDTPTLTANDGAQIVSAVSLPNEETKSPKSPRPPTRRTLTRPTSVNNAEVSDSACAGLILCKLSKDTPSSGNRVRRPPLVRGTTTRAPLVPDEPQDLGFFSESLMSAVLNNHLEEAKLLIEQGSDVNAEDVHGNSVLHIAAQNGRTDIIDDLVLNDADVNKGNNHKNTALHLAAQNGWTEIAEKLLKHRRIKVNFADFHGNTALHLAAQNGQLGVTRHLIEAEADLDRKNTHRHVPLHLAAQNGHFELSQLLAAAGANPNSKDLQGKAILDFRNTPLHTAYHTSHSQIAQMLIGYGADPNAKNLSGLQPAQLAG</sequence>
<dbReference type="STRING" id="6832.A0A553PJW1"/>
<dbReference type="GO" id="GO:0003723">
    <property type="term" value="F:RNA binding"/>
    <property type="evidence" value="ECO:0007669"/>
    <property type="project" value="TreeGrafter"/>
</dbReference>
<name>A0A553PJW1_TIGCA</name>
<evidence type="ECO:0000256" key="5">
    <source>
        <dbReference type="SAM" id="SignalP"/>
    </source>
</evidence>
<dbReference type="InterPro" id="IPR036770">
    <property type="entry name" value="Ankyrin_rpt-contain_sf"/>
</dbReference>
<dbReference type="PANTHER" id="PTHR24141:SF1">
    <property type="entry name" value="2-5A-DEPENDENT RIBONUCLEASE"/>
    <property type="match status" value="1"/>
</dbReference>
<dbReference type="Pfam" id="PF00023">
    <property type="entry name" value="Ank"/>
    <property type="match status" value="1"/>
</dbReference>
<proteinExistence type="predicted"/>
<evidence type="ECO:0000256" key="4">
    <source>
        <dbReference type="SAM" id="MobiDB-lite"/>
    </source>
</evidence>
<dbReference type="GO" id="GO:0006396">
    <property type="term" value="P:RNA processing"/>
    <property type="evidence" value="ECO:0007669"/>
    <property type="project" value="TreeGrafter"/>
</dbReference>
<feature type="repeat" description="ANK" evidence="3">
    <location>
        <begin position="193"/>
        <end position="225"/>
    </location>
</feature>
<feature type="chain" id="PRO_5022030381" evidence="5">
    <location>
        <begin position="22"/>
        <end position="375"/>
    </location>
</feature>
<protein>
    <submittedName>
        <fullName evidence="6">Uncharacterized protein</fullName>
    </submittedName>
</protein>
<feature type="repeat" description="ANK" evidence="3">
    <location>
        <begin position="333"/>
        <end position="365"/>
    </location>
</feature>
<feature type="region of interest" description="Disordered" evidence="4">
    <location>
        <begin position="40"/>
        <end position="107"/>
    </location>
</feature>
<feature type="region of interest" description="Disordered" evidence="4">
    <location>
        <begin position="128"/>
        <end position="153"/>
    </location>
</feature>
<dbReference type="SUPFAM" id="SSF48403">
    <property type="entry name" value="Ankyrin repeat"/>
    <property type="match status" value="1"/>
</dbReference>
<feature type="repeat" description="ANK" evidence="3">
    <location>
        <begin position="165"/>
        <end position="192"/>
    </location>
</feature>
<evidence type="ECO:0000313" key="6">
    <source>
        <dbReference type="EMBL" id="TRY77962.1"/>
    </source>
</evidence>
<dbReference type="OMA" id="QWLILAN"/>
<feature type="signal peptide" evidence="5">
    <location>
        <begin position="1"/>
        <end position="21"/>
    </location>
</feature>
<dbReference type="InterPro" id="IPR002110">
    <property type="entry name" value="Ankyrin_rpt"/>
</dbReference>
<dbReference type="PRINTS" id="PR01415">
    <property type="entry name" value="ANKYRIN"/>
</dbReference>
<dbReference type="Gene3D" id="1.25.40.20">
    <property type="entry name" value="Ankyrin repeat-containing domain"/>
    <property type="match status" value="2"/>
</dbReference>
<dbReference type="PANTHER" id="PTHR24141">
    <property type="entry name" value="2-5A-DEPENDENT RIBONUCLEASE"/>
    <property type="match status" value="1"/>
</dbReference>
<evidence type="ECO:0000313" key="7">
    <source>
        <dbReference type="Proteomes" id="UP000318571"/>
    </source>
</evidence>
<dbReference type="Pfam" id="PF12796">
    <property type="entry name" value="Ank_2"/>
    <property type="match status" value="2"/>
</dbReference>
<evidence type="ECO:0000256" key="2">
    <source>
        <dbReference type="ARBA" id="ARBA00023043"/>
    </source>
</evidence>
<keyword evidence="1" id="KW-0677">Repeat</keyword>